<dbReference type="AlphaFoldDB" id="A0A0X8JHZ3"/>
<dbReference type="Pfam" id="PF07690">
    <property type="entry name" value="MFS_1"/>
    <property type="match status" value="1"/>
</dbReference>
<feature type="transmembrane region" description="Helical" evidence="4">
    <location>
        <begin position="354"/>
        <end position="374"/>
    </location>
</feature>
<keyword evidence="3 4" id="KW-0472">Membrane</keyword>
<dbReference type="InterPro" id="IPR020846">
    <property type="entry name" value="MFS_dom"/>
</dbReference>
<dbReference type="KEGG" id="dfi:AXF13_03040"/>
<reference evidence="7" key="1">
    <citation type="submission" date="2016-02" db="EMBL/GenBank/DDBJ databases">
        <authorList>
            <person name="Holder M.E."/>
            <person name="Ajami N.J."/>
            <person name="Petrosino J.F."/>
        </authorList>
    </citation>
    <scope>NUCLEOTIDE SEQUENCE [LARGE SCALE GENOMIC DNA]</scope>
    <source>
        <strain evidence="7">CCUG 45958</strain>
    </source>
</reference>
<dbReference type="STRING" id="44742.AXF13_03040"/>
<feature type="transmembrane region" description="Helical" evidence="4">
    <location>
        <begin position="60"/>
        <end position="84"/>
    </location>
</feature>
<feature type="transmembrane region" description="Helical" evidence="4">
    <location>
        <begin position="31"/>
        <end position="48"/>
    </location>
</feature>
<protein>
    <submittedName>
        <fullName evidence="6">MFS transporter</fullName>
    </submittedName>
</protein>
<dbReference type="PROSITE" id="PS50850">
    <property type="entry name" value="MFS"/>
    <property type="match status" value="1"/>
</dbReference>
<dbReference type="PANTHER" id="PTHR23531">
    <property type="entry name" value="QUINOLENE RESISTANCE PROTEIN NORA"/>
    <property type="match status" value="1"/>
</dbReference>
<accession>A0A0X8JHZ3</accession>
<dbReference type="Gene3D" id="1.20.1250.20">
    <property type="entry name" value="MFS general substrate transporter like domains"/>
    <property type="match status" value="1"/>
</dbReference>
<evidence type="ECO:0000313" key="6">
    <source>
        <dbReference type="EMBL" id="AMD89170.1"/>
    </source>
</evidence>
<name>A0A0X8JHZ3_9BACT</name>
<dbReference type="CDD" id="cd17489">
    <property type="entry name" value="MFS_YfcJ_like"/>
    <property type="match status" value="1"/>
</dbReference>
<feature type="transmembrane region" description="Helical" evidence="4">
    <location>
        <begin position="261"/>
        <end position="279"/>
    </location>
</feature>
<feature type="transmembrane region" description="Helical" evidence="4">
    <location>
        <begin position="126"/>
        <end position="147"/>
    </location>
</feature>
<dbReference type="RefSeq" id="WP_062251593.1">
    <property type="nucleotide sequence ID" value="NZ_CP014229.1"/>
</dbReference>
<evidence type="ECO:0000256" key="3">
    <source>
        <dbReference type="ARBA" id="ARBA00023136"/>
    </source>
</evidence>
<feature type="transmembrane region" description="Helical" evidence="4">
    <location>
        <begin position="231"/>
        <end position="255"/>
    </location>
</feature>
<dbReference type="InterPro" id="IPR011701">
    <property type="entry name" value="MFS"/>
</dbReference>
<dbReference type="PANTHER" id="PTHR23531:SF1">
    <property type="entry name" value="QUINOLENE RESISTANCE PROTEIN NORA"/>
    <property type="match status" value="1"/>
</dbReference>
<keyword evidence="7" id="KW-1185">Reference proteome</keyword>
<feature type="transmembrane region" description="Helical" evidence="4">
    <location>
        <begin position="380"/>
        <end position="399"/>
    </location>
</feature>
<evidence type="ECO:0000256" key="2">
    <source>
        <dbReference type="ARBA" id="ARBA00022989"/>
    </source>
</evidence>
<feature type="transmembrane region" description="Helical" evidence="4">
    <location>
        <begin position="189"/>
        <end position="210"/>
    </location>
</feature>
<keyword evidence="1 4" id="KW-0812">Transmembrane</keyword>
<feature type="transmembrane region" description="Helical" evidence="4">
    <location>
        <begin position="96"/>
        <end position="114"/>
    </location>
</feature>
<dbReference type="InterPro" id="IPR036259">
    <property type="entry name" value="MFS_trans_sf"/>
</dbReference>
<keyword evidence="2 4" id="KW-1133">Transmembrane helix</keyword>
<sequence>MLDRRIRRKQTAGVSNVGAGGALREICNRNFNVVTLINLLVMTAYYLIFVTSTSYAREAYLASLSTAGFTAGIMVIGCLAGRFVTGNLLSFFGCRAVLLAGIVLYTASIAGFFLVDSLPWLFVQRLWAGVGVGVIGTATGTIVAYVIPQRHHGLGVSLFSMSTALALALGPFLGISLSNHISYAALMRINVGIALVCLLIFFGLAALPFMRHRHRSLFSLNSYIDPRVVRFSLVALVVCLSYGCVQAFMTSFAAVRSLSGPASLFFLLYAVAALATRPLTGRLFDTRGENVIFYPILLLTALSLIMLARAHSSWMLLLSGLVLGMGFGNFQSVGQAVSLSLVSRSRFAQATTTFFIFFDLGIGLGPYIFGFLVPTLGYDGMYQSLAFTVLAGLGLYYVLHGRLAGGGA</sequence>
<dbReference type="GO" id="GO:0022857">
    <property type="term" value="F:transmembrane transporter activity"/>
    <property type="evidence" value="ECO:0007669"/>
    <property type="project" value="InterPro"/>
</dbReference>
<feature type="domain" description="Major facilitator superfamily (MFS) profile" evidence="5">
    <location>
        <begin position="30"/>
        <end position="404"/>
    </location>
</feature>
<organism evidence="6 7">
    <name type="scientific">Desulfovibrio fairfieldensis</name>
    <dbReference type="NCBI Taxonomy" id="44742"/>
    <lineage>
        <taxon>Bacteria</taxon>
        <taxon>Pseudomonadati</taxon>
        <taxon>Thermodesulfobacteriota</taxon>
        <taxon>Desulfovibrionia</taxon>
        <taxon>Desulfovibrionales</taxon>
        <taxon>Desulfovibrionaceae</taxon>
        <taxon>Desulfovibrio</taxon>
    </lineage>
</organism>
<dbReference type="SUPFAM" id="SSF103473">
    <property type="entry name" value="MFS general substrate transporter"/>
    <property type="match status" value="1"/>
</dbReference>
<feature type="transmembrane region" description="Helical" evidence="4">
    <location>
        <begin position="314"/>
        <end position="342"/>
    </location>
</feature>
<dbReference type="InterPro" id="IPR052714">
    <property type="entry name" value="MFS_Exporter"/>
</dbReference>
<feature type="transmembrane region" description="Helical" evidence="4">
    <location>
        <begin position="154"/>
        <end position="177"/>
    </location>
</feature>
<dbReference type="Proteomes" id="UP000069241">
    <property type="component" value="Chromosome"/>
</dbReference>
<evidence type="ECO:0000313" key="7">
    <source>
        <dbReference type="Proteomes" id="UP000069241"/>
    </source>
</evidence>
<evidence type="ECO:0000259" key="5">
    <source>
        <dbReference type="PROSITE" id="PS50850"/>
    </source>
</evidence>
<evidence type="ECO:0000256" key="4">
    <source>
        <dbReference type="SAM" id="Phobius"/>
    </source>
</evidence>
<gene>
    <name evidence="6" type="ORF">AXF13_03040</name>
</gene>
<feature type="transmembrane region" description="Helical" evidence="4">
    <location>
        <begin position="291"/>
        <end position="308"/>
    </location>
</feature>
<evidence type="ECO:0000256" key="1">
    <source>
        <dbReference type="ARBA" id="ARBA00022692"/>
    </source>
</evidence>
<dbReference type="EMBL" id="CP014229">
    <property type="protein sequence ID" value="AMD89170.1"/>
    <property type="molecule type" value="Genomic_DNA"/>
</dbReference>
<proteinExistence type="predicted"/>